<sequence>MKARFLFSHKYKPLGWVLLIIGIVLGTILMINDFEYPNWEMNVFPLVGEVDIFSKPPMQWNKSNIADELAAVFIIVGGILVSFSKTKDEDEYISKIRMESLIWATYVNYIVLLISILLLFDFTFFNVMVCNMFTILVFFIFRFHYMLFKSKISIQHEK</sequence>
<name>A0A238Z7I5_9FLAO</name>
<keyword evidence="1" id="KW-0472">Membrane</keyword>
<gene>
    <name evidence="2" type="ORF">SAMN06265371_11428</name>
</gene>
<dbReference type="EMBL" id="FZNT01000014">
    <property type="protein sequence ID" value="SNR79170.1"/>
    <property type="molecule type" value="Genomic_DNA"/>
</dbReference>
<dbReference type="RefSeq" id="WP_089382977.1">
    <property type="nucleotide sequence ID" value="NZ_FZNT01000014.1"/>
</dbReference>
<evidence type="ECO:0000313" key="3">
    <source>
        <dbReference type="Proteomes" id="UP000198384"/>
    </source>
</evidence>
<evidence type="ECO:0000313" key="2">
    <source>
        <dbReference type="EMBL" id="SNR79170.1"/>
    </source>
</evidence>
<accession>A0A238Z7I5</accession>
<dbReference type="Proteomes" id="UP000198384">
    <property type="component" value="Unassembled WGS sequence"/>
</dbReference>
<keyword evidence="3" id="KW-1185">Reference proteome</keyword>
<evidence type="ECO:0000256" key="1">
    <source>
        <dbReference type="SAM" id="Phobius"/>
    </source>
</evidence>
<feature type="transmembrane region" description="Helical" evidence="1">
    <location>
        <begin position="126"/>
        <end position="148"/>
    </location>
</feature>
<feature type="transmembrane region" description="Helical" evidence="1">
    <location>
        <begin position="103"/>
        <end position="120"/>
    </location>
</feature>
<keyword evidence="1" id="KW-0812">Transmembrane</keyword>
<feature type="transmembrane region" description="Helical" evidence="1">
    <location>
        <begin position="65"/>
        <end position="83"/>
    </location>
</feature>
<dbReference type="OrthoDB" id="894278at2"/>
<feature type="transmembrane region" description="Helical" evidence="1">
    <location>
        <begin position="12"/>
        <end position="31"/>
    </location>
</feature>
<keyword evidence="1" id="KW-1133">Transmembrane helix</keyword>
<protein>
    <submittedName>
        <fullName evidence="2">Uncharacterized protein</fullName>
    </submittedName>
</protein>
<proteinExistence type="predicted"/>
<organism evidence="2 3">
    <name type="scientific">Lutibacter agarilyticus</name>
    <dbReference type="NCBI Taxonomy" id="1109740"/>
    <lineage>
        <taxon>Bacteria</taxon>
        <taxon>Pseudomonadati</taxon>
        <taxon>Bacteroidota</taxon>
        <taxon>Flavobacteriia</taxon>
        <taxon>Flavobacteriales</taxon>
        <taxon>Flavobacteriaceae</taxon>
        <taxon>Lutibacter</taxon>
    </lineage>
</organism>
<dbReference type="AlphaFoldDB" id="A0A238Z7I5"/>
<reference evidence="2 3" key="1">
    <citation type="submission" date="2017-06" db="EMBL/GenBank/DDBJ databases">
        <authorList>
            <person name="Kim H.J."/>
            <person name="Triplett B.A."/>
        </authorList>
    </citation>
    <scope>NUCLEOTIDE SEQUENCE [LARGE SCALE GENOMIC DNA]</scope>
    <source>
        <strain evidence="2 3">DSM 29150</strain>
    </source>
</reference>